<protein>
    <recommendedName>
        <fullName evidence="12">Integral membrane protein</fullName>
    </recommendedName>
</protein>
<keyword evidence="3" id="KW-0813">Transport</keyword>
<dbReference type="FunCoup" id="C7QK37">
    <property type="interactions" value="31"/>
</dbReference>
<evidence type="ECO:0000256" key="1">
    <source>
        <dbReference type="ARBA" id="ARBA00004651"/>
    </source>
</evidence>
<dbReference type="HOGENOM" id="CLU_031275_3_1_11"/>
<feature type="region of interest" description="Disordered" evidence="8">
    <location>
        <begin position="1"/>
        <end position="37"/>
    </location>
</feature>
<comment type="subcellular location">
    <subcellularLocation>
        <location evidence="1">Cell membrane</location>
        <topology evidence="1">Multi-pass membrane protein</topology>
    </subcellularLocation>
</comment>
<evidence type="ECO:0000256" key="9">
    <source>
        <dbReference type="SAM" id="Phobius"/>
    </source>
</evidence>
<dbReference type="InterPro" id="IPR002549">
    <property type="entry name" value="AI-2E-like"/>
</dbReference>
<accession>C7QK37</accession>
<dbReference type="InParanoid" id="C7QK37"/>
<evidence type="ECO:0000256" key="5">
    <source>
        <dbReference type="ARBA" id="ARBA00022692"/>
    </source>
</evidence>
<evidence type="ECO:0000256" key="7">
    <source>
        <dbReference type="ARBA" id="ARBA00023136"/>
    </source>
</evidence>
<proteinExistence type="inferred from homology"/>
<feature type="transmembrane region" description="Helical" evidence="9">
    <location>
        <begin position="339"/>
        <end position="369"/>
    </location>
</feature>
<evidence type="ECO:0000256" key="6">
    <source>
        <dbReference type="ARBA" id="ARBA00022989"/>
    </source>
</evidence>
<dbReference type="Proteomes" id="UP000000851">
    <property type="component" value="Chromosome"/>
</dbReference>
<keyword evidence="5 9" id="KW-0812">Transmembrane</keyword>
<feature type="transmembrane region" description="Helical" evidence="9">
    <location>
        <begin position="49"/>
        <end position="69"/>
    </location>
</feature>
<feature type="transmembrane region" description="Helical" evidence="9">
    <location>
        <begin position="239"/>
        <end position="264"/>
    </location>
</feature>
<feature type="transmembrane region" description="Helical" evidence="9">
    <location>
        <begin position="106"/>
        <end position="127"/>
    </location>
</feature>
<dbReference type="GO" id="GO:0055085">
    <property type="term" value="P:transmembrane transport"/>
    <property type="evidence" value="ECO:0007669"/>
    <property type="project" value="TreeGrafter"/>
</dbReference>
<feature type="transmembrane region" description="Helical" evidence="9">
    <location>
        <begin position="174"/>
        <end position="204"/>
    </location>
</feature>
<dbReference type="OrthoDB" id="9784366at2"/>
<evidence type="ECO:0000256" key="2">
    <source>
        <dbReference type="ARBA" id="ARBA00009773"/>
    </source>
</evidence>
<feature type="compositionally biased region" description="Basic and acidic residues" evidence="8">
    <location>
        <begin position="14"/>
        <end position="37"/>
    </location>
</feature>
<keyword evidence="6 9" id="KW-1133">Transmembrane helix</keyword>
<sequence length="389" mass="39442">MSVPGFPEAGSSDARPDPPRASRPDPPSDRPSDRHSDPRGLLPRWALRATAWNLALIVAVVVAAGLVWVCVQLRAAVVPLLLALLAASLLEPAGRRLTGRIRSRSLAAGVACALLAGVVGGTVWLVARAVVDAAPGIGRALGRISRRVGAGSEEDLLQSAANGLRSLGSEANSALIAGVVHGVSTAVQILAGSVLSVVLIYFLIRDGGRFEAFASRSLPEGTADVAVRMARRAWDALSGFMRGTTFIALIDTVLILIGLLVLGVPGAPGLAALVFVGAYIPFIGAFLSGAVAVLVALGDGGVGKALWVLGVVVAVQVVEGNVLQPVIQSRTVSLHPAVVMLAVTGGTAVAGILGALLAVPLTAAASGVLAELREMAGRSGESSEADVEP</sequence>
<dbReference type="EMBL" id="CP001700">
    <property type="protein sequence ID" value="ACU75111.1"/>
    <property type="molecule type" value="Genomic_DNA"/>
</dbReference>
<feature type="transmembrane region" description="Helical" evidence="9">
    <location>
        <begin position="305"/>
        <end position="327"/>
    </location>
</feature>
<name>C7QK37_CATAD</name>
<keyword evidence="4" id="KW-1003">Cell membrane</keyword>
<evidence type="ECO:0000313" key="11">
    <source>
        <dbReference type="Proteomes" id="UP000000851"/>
    </source>
</evidence>
<keyword evidence="11" id="KW-1185">Reference proteome</keyword>
<evidence type="ECO:0000256" key="3">
    <source>
        <dbReference type="ARBA" id="ARBA00022448"/>
    </source>
</evidence>
<feature type="transmembrane region" description="Helical" evidence="9">
    <location>
        <begin position="270"/>
        <end position="298"/>
    </location>
</feature>
<evidence type="ECO:0000256" key="8">
    <source>
        <dbReference type="SAM" id="MobiDB-lite"/>
    </source>
</evidence>
<dbReference type="eggNOG" id="COG0628">
    <property type="taxonomic scope" value="Bacteria"/>
</dbReference>
<dbReference type="KEGG" id="cai:Caci_6257"/>
<organism evidence="10 11">
    <name type="scientific">Catenulispora acidiphila (strain DSM 44928 / JCM 14897 / NBRC 102108 / NRRL B-24433 / ID139908)</name>
    <dbReference type="NCBI Taxonomy" id="479433"/>
    <lineage>
        <taxon>Bacteria</taxon>
        <taxon>Bacillati</taxon>
        <taxon>Actinomycetota</taxon>
        <taxon>Actinomycetes</taxon>
        <taxon>Catenulisporales</taxon>
        <taxon>Catenulisporaceae</taxon>
        <taxon>Catenulispora</taxon>
    </lineage>
</organism>
<dbReference type="GO" id="GO:0005886">
    <property type="term" value="C:plasma membrane"/>
    <property type="evidence" value="ECO:0007669"/>
    <property type="project" value="UniProtKB-SubCell"/>
</dbReference>
<reference evidence="10 11" key="1">
    <citation type="journal article" date="2009" name="Stand. Genomic Sci.">
        <title>Complete genome sequence of Catenulispora acidiphila type strain (ID 139908).</title>
        <authorList>
            <person name="Copeland A."/>
            <person name="Lapidus A."/>
            <person name="Glavina Del Rio T."/>
            <person name="Nolan M."/>
            <person name="Lucas S."/>
            <person name="Chen F."/>
            <person name="Tice H."/>
            <person name="Cheng J.F."/>
            <person name="Bruce D."/>
            <person name="Goodwin L."/>
            <person name="Pitluck S."/>
            <person name="Mikhailova N."/>
            <person name="Pati A."/>
            <person name="Ivanova N."/>
            <person name="Mavromatis K."/>
            <person name="Chen A."/>
            <person name="Palaniappan K."/>
            <person name="Chain P."/>
            <person name="Land M."/>
            <person name="Hauser L."/>
            <person name="Chang Y.J."/>
            <person name="Jeffries C.D."/>
            <person name="Chertkov O."/>
            <person name="Brettin T."/>
            <person name="Detter J.C."/>
            <person name="Han C."/>
            <person name="Ali Z."/>
            <person name="Tindall B.J."/>
            <person name="Goker M."/>
            <person name="Bristow J."/>
            <person name="Eisen J.A."/>
            <person name="Markowitz V."/>
            <person name="Hugenholtz P."/>
            <person name="Kyrpides N.C."/>
            <person name="Klenk H.P."/>
        </authorList>
    </citation>
    <scope>NUCLEOTIDE SEQUENCE [LARGE SCALE GENOMIC DNA]</scope>
    <source>
        <strain evidence="11">DSM 44928 / JCM 14897 / NBRC 102108 / NRRL B-24433 / ID139908</strain>
    </source>
</reference>
<evidence type="ECO:0000256" key="4">
    <source>
        <dbReference type="ARBA" id="ARBA00022475"/>
    </source>
</evidence>
<keyword evidence="7 9" id="KW-0472">Membrane</keyword>
<dbReference type="PANTHER" id="PTHR21716:SF53">
    <property type="entry name" value="PERMEASE PERM-RELATED"/>
    <property type="match status" value="1"/>
</dbReference>
<evidence type="ECO:0000313" key="10">
    <source>
        <dbReference type="EMBL" id="ACU75111.1"/>
    </source>
</evidence>
<dbReference type="Pfam" id="PF01594">
    <property type="entry name" value="AI-2E_transport"/>
    <property type="match status" value="1"/>
</dbReference>
<dbReference type="PANTHER" id="PTHR21716">
    <property type="entry name" value="TRANSMEMBRANE PROTEIN"/>
    <property type="match status" value="1"/>
</dbReference>
<dbReference type="RefSeq" id="WP_015794840.1">
    <property type="nucleotide sequence ID" value="NC_013131.1"/>
</dbReference>
<dbReference type="STRING" id="479433.Caci_6257"/>
<evidence type="ECO:0008006" key="12">
    <source>
        <dbReference type="Google" id="ProtNLM"/>
    </source>
</evidence>
<gene>
    <name evidence="10" type="ordered locus">Caci_6257</name>
</gene>
<dbReference type="AlphaFoldDB" id="C7QK37"/>
<comment type="similarity">
    <text evidence="2">Belongs to the autoinducer-2 exporter (AI-2E) (TC 2.A.86) family.</text>
</comment>